<comment type="caution">
    <text evidence="2">The sequence shown here is derived from an EMBL/GenBank/DDBJ whole genome shotgun (WGS) entry which is preliminary data.</text>
</comment>
<dbReference type="SUPFAM" id="SSF55469">
    <property type="entry name" value="FMN-dependent nitroreductase-like"/>
    <property type="match status" value="1"/>
</dbReference>
<dbReference type="InterPro" id="IPR029479">
    <property type="entry name" value="Nitroreductase"/>
</dbReference>
<dbReference type="RefSeq" id="WP_307682317.1">
    <property type="nucleotide sequence ID" value="NZ_JAUSQX010000001.1"/>
</dbReference>
<evidence type="ECO:0000259" key="1">
    <source>
        <dbReference type="Pfam" id="PF00881"/>
    </source>
</evidence>
<evidence type="ECO:0000313" key="3">
    <source>
        <dbReference type="Proteomes" id="UP001243212"/>
    </source>
</evidence>
<feature type="domain" description="Nitroreductase" evidence="1">
    <location>
        <begin position="15"/>
        <end position="181"/>
    </location>
</feature>
<dbReference type="InterPro" id="IPR033877">
    <property type="entry name" value="Frm2/Hbn1"/>
</dbReference>
<dbReference type="PANTHER" id="PTHR43035">
    <property type="entry name" value="FATTY ACID REPRESSION MUTANT PROTEIN 2-RELATED"/>
    <property type="match status" value="1"/>
</dbReference>
<gene>
    <name evidence="2" type="ORF">J2S70_000655</name>
</gene>
<dbReference type="Pfam" id="PF00881">
    <property type="entry name" value="Nitroreductase"/>
    <property type="match status" value="1"/>
</dbReference>
<keyword evidence="3" id="KW-1185">Reference proteome</keyword>
<organism evidence="2 3">
    <name type="scientific">Trueperella bonasi</name>
    <dbReference type="NCBI Taxonomy" id="312286"/>
    <lineage>
        <taxon>Bacteria</taxon>
        <taxon>Bacillati</taxon>
        <taxon>Actinomycetota</taxon>
        <taxon>Actinomycetes</taxon>
        <taxon>Actinomycetales</taxon>
        <taxon>Actinomycetaceae</taxon>
        <taxon>Trueperella</taxon>
    </lineage>
</organism>
<protein>
    <submittedName>
        <fullName evidence="2">Oxidoreductase (Fatty acid repression mutant protein)</fullName>
    </submittedName>
</protein>
<dbReference type="EMBL" id="JAUSQX010000001">
    <property type="protein sequence ID" value="MDP9806073.1"/>
    <property type="molecule type" value="Genomic_DNA"/>
</dbReference>
<accession>A0ABT9NGZ5</accession>
<dbReference type="Proteomes" id="UP001243212">
    <property type="component" value="Unassembled WGS sequence"/>
</dbReference>
<evidence type="ECO:0000313" key="2">
    <source>
        <dbReference type="EMBL" id="MDP9806073.1"/>
    </source>
</evidence>
<dbReference type="InterPro" id="IPR000415">
    <property type="entry name" value="Nitroreductase-like"/>
</dbReference>
<sequence length="202" mass="22212">MTANTSTTFANLVHARRSVYEIGTNSDVTVDDVAATLRNITGRLPSAVNSQSTRLVIVTGEKSDAVWDMVHEDQKTALSPEMYEIFAPRFEQAKKGLGTVLMFESRDAVENMGLSPDRNELYKENNHGIAAFGVWLALTELGLGASLQHFNVGYEQGYDAKIREYLGLPADFEMLAQMPFGSIEEPGAQKPSIAPEEHVFIA</sequence>
<proteinExistence type="predicted"/>
<name>A0ABT9NGZ5_9ACTO</name>
<reference evidence="2 3" key="1">
    <citation type="submission" date="2023-07" db="EMBL/GenBank/DDBJ databases">
        <title>Sequencing the genomes of 1000 actinobacteria strains.</title>
        <authorList>
            <person name="Klenk H.-P."/>
        </authorList>
    </citation>
    <scope>NUCLEOTIDE SEQUENCE [LARGE SCALE GENOMIC DNA]</scope>
    <source>
        <strain evidence="2 3">DSM 17163</strain>
    </source>
</reference>
<dbReference type="PANTHER" id="PTHR43035:SF1">
    <property type="entry name" value="FATTY ACID REPRESSION MUTANT PROTEIN 2-RELATED"/>
    <property type="match status" value="1"/>
</dbReference>
<dbReference type="Gene3D" id="3.40.109.10">
    <property type="entry name" value="NADH Oxidase"/>
    <property type="match status" value="1"/>
</dbReference>